<keyword evidence="2" id="KW-1185">Reference proteome</keyword>
<dbReference type="AlphaFoldDB" id="A0A1M6VVD7"/>
<dbReference type="RefSeq" id="WP_170863848.1">
    <property type="nucleotide sequence ID" value="NZ_FRAA01000010.1"/>
</dbReference>
<sequence length="58" mass="7190">MKEHKYKKGDTVYTQTDQRVKLIVRRYIKRIYYCQFPDDPTRKELALFERELIDKPQP</sequence>
<protein>
    <submittedName>
        <fullName evidence="1">Uncharacterized protein</fullName>
    </submittedName>
</protein>
<name>A0A1M6VVD7_REIAG</name>
<organism evidence="1 2">
    <name type="scientific">Reichenbachiella agariperforans</name>
    <dbReference type="NCBI Taxonomy" id="156994"/>
    <lineage>
        <taxon>Bacteria</taxon>
        <taxon>Pseudomonadati</taxon>
        <taxon>Bacteroidota</taxon>
        <taxon>Cytophagia</taxon>
        <taxon>Cytophagales</taxon>
        <taxon>Reichenbachiellaceae</taxon>
        <taxon>Reichenbachiella</taxon>
    </lineage>
</organism>
<dbReference type="Proteomes" id="UP000184474">
    <property type="component" value="Unassembled WGS sequence"/>
</dbReference>
<dbReference type="EMBL" id="FRAA01000010">
    <property type="protein sequence ID" value="SHK85417.1"/>
    <property type="molecule type" value="Genomic_DNA"/>
</dbReference>
<accession>A0A1M6VVD7</accession>
<reference evidence="2" key="1">
    <citation type="submission" date="2016-11" db="EMBL/GenBank/DDBJ databases">
        <authorList>
            <person name="Varghese N."/>
            <person name="Submissions S."/>
        </authorList>
    </citation>
    <scope>NUCLEOTIDE SEQUENCE [LARGE SCALE GENOMIC DNA]</scope>
    <source>
        <strain evidence="2">DSM 26134</strain>
    </source>
</reference>
<evidence type="ECO:0000313" key="2">
    <source>
        <dbReference type="Proteomes" id="UP000184474"/>
    </source>
</evidence>
<evidence type="ECO:0000313" key="1">
    <source>
        <dbReference type="EMBL" id="SHK85417.1"/>
    </source>
</evidence>
<proteinExistence type="predicted"/>
<gene>
    <name evidence="1" type="ORF">SAMN04488028_11013</name>
</gene>
<dbReference type="STRING" id="156994.SAMN04488028_11013"/>